<feature type="region of interest" description="Disordered" evidence="13">
    <location>
        <begin position="1"/>
        <end position="37"/>
    </location>
</feature>
<evidence type="ECO:0000256" key="4">
    <source>
        <dbReference type="ARBA" id="ARBA00022692"/>
    </source>
</evidence>
<dbReference type="GO" id="GO:0043626">
    <property type="term" value="C:PCNA complex"/>
    <property type="evidence" value="ECO:0007669"/>
    <property type="project" value="UniProtKB-ARBA"/>
</dbReference>
<dbReference type="InterPro" id="IPR022649">
    <property type="entry name" value="Pr_cel_nuc_antig_C"/>
</dbReference>
<dbReference type="FunFam" id="3.10.150.10:FF:000008">
    <property type="entry name" value="Proliferating cell nuclear antigen"/>
    <property type="match status" value="1"/>
</dbReference>
<dbReference type="SUPFAM" id="SSF55979">
    <property type="entry name" value="DNA clamp"/>
    <property type="match status" value="2"/>
</dbReference>
<dbReference type="InterPro" id="IPR000730">
    <property type="entry name" value="Pr_cel_nuc_antig"/>
</dbReference>
<dbReference type="GO" id="GO:0006298">
    <property type="term" value="P:mismatch repair"/>
    <property type="evidence" value="ECO:0007669"/>
    <property type="project" value="TreeGrafter"/>
</dbReference>
<feature type="transmembrane region" description="Helical" evidence="14">
    <location>
        <begin position="170"/>
        <end position="191"/>
    </location>
</feature>
<evidence type="ECO:0000313" key="18">
    <source>
        <dbReference type="EMBL" id="EGC46283.1"/>
    </source>
</evidence>
<gene>
    <name evidence="18" type="ORF">HCEG_05498</name>
</gene>
<comment type="function">
    <text evidence="10">This protein is an auxiliary protein of DNA polymerase delta and is involved in the control of eukaryotic DNA replication by increasing the polymerase's processibility during elongation of the leading strand. Involved in DNA repair.</text>
</comment>
<evidence type="ECO:0000256" key="11">
    <source>
        <dbReference type="RuleBase" id="RU000641"/>
    </source>
</evidence>
<evidence type="ECO:0000256" key="9">
    <source>
        <dbReference type="ARBA" id="ARBA00023242"/>
    </source>
</evidence>
<evidence type="ECO:0000256" key="6">
    <source>
        <dbReference type="ARBA" id="ARBA00022989"/>
    </source>
</evidence>
<dbReference type="NCBIfam" id="TIGR00590">
    <property type="entry name" value="pcna"/>
    <property type="match status" value="1"/>
</dbReference>
<dbReference type="GO" id="GO:0030337">
    <property type="term" value="F:DNA polymerase processivity factor activity"/>
    <property type="evidence" value="ECO:0007669"/>
    <property type="project" value="InterPro"/>
</dbReference>
<dbReference type="OrthoDB" id="21151at2759"/>
<dbReference type="STRING" id="544711.F0UHS4"/>
<protein>
    <recommendedName>
        <fullName evidence="11">DNA sliding clamp PCNA</fullName>
    </recommendedName>
</protein>
<dbReference type="PROSITE" id="PS01251">
    <property type="entry name" value="PCNA_1"/>
    <property type="match status" value="1"/>
</dbReference>
<dbReference type="Pfam" id="PF12632">
    <property type="entry name" value="Vezatin"/>
    <property type="match status" value="1"/>
</dbReference>
<organism evidence="19">
    <name type="scientific">Ajellomyces capsulatus (strain H88)</name>
    <name type="common">Darling's disease fungus</name>
    <name type="synonym">Histoplasma capsulatum</name>
    <dbReference type="NCBI Taxonomy" id="544711"/>
    <lineage>
        <taxon>Eukaryota</taxon>
        <taxon>Fungi</taxon>
        <taxon>Dikarya</taxon>
        <taxon>Ascomycota</taxon>
        <taxon>Pezizomycotina</taxon>
        <taxon>Eurotiomycetes</taxon>
        <taxon>Eurotiomycetidae</taxon>
        <taxon>Onygenales</taxon>
        <taxon>Ajellomycetaceae</taxon>
        <taxon>Histoplasma</taxon>
    </lineage>
</organism>
<dbReference type="GO" id="GO:0017022">
    <property type="term" value="F:myosin binding"/>
    <property type="evidence" value="ECO:0007669"/>
    <property type="project" value="InterPro"/>
</dbReference>
<dbReference type="GO" id="GO:0003677">
    <property type="term" value="F:DNA binding"/>
    <property type="evidence" value="ECO:0007669"/>
    <property type="project" value="UniProtKB-KW"/>
</dbReference>
<feature type="domain" description="Proliferating cell nuclear antigen PCNA N-terminal" evidence="15">
    <location>
        <begin position="657"/>
        <end position="779"/>
    </location>
</feature>
<evidence type="ECO:0000256" key="12">
    <source>
        <dbReference type="RuleBase" id="RU003671"/>
    </source>
</evidence>
<dbReference type="Proteomes" id="UP000008142">
    <property type="component" value="Unassembled WGS sequence"/>
</dbReference>
<keyword evidence="7 12" id="KW-0238">DNA-binding</keyword>
<comment type="similarity">
    <text evidence="3 12">Belongs to the PCNA family.</text>
</comment>
<keyword evidence="5 12" id="KW-0235">DNA replication</keyword>
<dbReference type="VEuPathDB" id="FungiDB:I7I53_05255"/>
<feature type="transmembrane region" description="Helical" evidence="14">
    <location>
        <begin position="138"/>
        <end position="158"/>
    </location>
</feature>
<comment type="function">
    <text evidence="11">This protein is an auxiliary protein of DNA polymerase delta and is involved in the control of eukaryotic DNA replication by increasing the polymerase's processivity during elongation of the leading strand.</text>
</comment>
<dbReference type="Pfam" id="PF02747">
    <property type="entry name" value="PCNA_C"/>
    <property type="match status" value="1"/>
</dbReference>
<reference evidence="19" key="1">
    <citation type="submission" date="2008-07" db="EMBL/GenBank/DDBJ databases">
        <title>Annotation of Ajellomyces capsulatus strain H88.</title>
        <authorList>
            <person name="Champion M."/>
            <person name="Cuomo C."/>
            <person name="Ma L.-J."/>
            <person name="Henn M.R."/>
            <person name="Sil A."/>
            <person name="Goldman B."/>
            <person name="Young S.K."/>
            <person name="Kodira C.D."/>
            <person name="Zeng Q."/>
            <person name="Koehrsen M."/>
            <person name="Alvarado L."/>
            <person name="Berlin A."/>
            <person name="Borenstein D."/>
            <person name="Chen Z."/>
            <person name="Engels R."/>
            <person name="Freedman E."/>
            <person name="Gellesch M."/>
            <person name="Goldberg J."/>
            <person name="Griggs A."/>
            <person name="Gujja S."/>
            <person name="Heiman D."/>
            <person name="Hepburn T."/>
            <person name="Howarth C."/>
            <person name="Jen D."/>
            <person name="Larson L."/>
            <person name="Lewis B."/>
            <person name="Mehta T."/>
            <person name="Park D."/>
            <person name="Pearson M."/>
            <person name="Roberts A."/>
            <person name="Saif S."/>
            <person name="Shea T."/>
            <person name="Shenoy N."/>
            <person name="Sisk P."/>
            <person name="Stolte C."/>
            <person name="Sykes S."/>
            <person name="Walk T."/>
            <person name="White J."/>
            <person name="Yandava C."/>
            <person name="Klein B."/>
            <person name="McEwen J.G."/>
            <person name="Puccia R."/>
            <person name="Goldman G.H."/>
            <person name="Felipe M.S."/>
            <person name="Nino-Vega G."/>
            <person name="San-Blas G."/>
            <person name="Taylor J."/>
            <person name="Mendoza L."/>
            <person name="Galagan J."/>
            <person name="Nusbaum C."/>
            <person name="Birren B."/>
        </authorList>
    </citation>
    <scope>NUCLEOTIDE SEQUENCE [LARGE SCALE GENOMIC DNA]</scope>
    <source>
        <strain evidence="19">H88</strain>
    </source>
</reference>
<feature type="domain" description="Proliferating cell nuclear antigen PCNA C-terminal" evidence="16">
    <location>
        <begin position="784"/>
        <end position="909"/>
    </location>
</feature>
<evidence type="ECO:0000256" key="1">
    <source>
        <dbReference type="ARBA" id="ARBA00004123"/>
    </source>
</evidence>
<evidence type="ECO:0000256" key="13">
    <source>
        <dbReference type="SAM" id="MobiDB-lite"/>
    </source>
</evidence>
<dbReference type="AlphaFoldDB" id="F0UHS4"/>
<evidence type="ECO:0000256" key="3">
    <source>
        <dbReference type="ARBA" id="ARBA00010462"/>
    </source>
</evidence>
<keyword evidence="9 11" id="KW-0539">Nucleus</keyword>
<comment type="subcellular location">
    <subcellularLocation>
        <location evidence="2">Endomembrane system</location>
    </subcellularLocation>
    <subcellularLocation>
        <location evidence="1 11">Nucleus</location>
    </subcellularLocation>
</comment>
<dbReference type="PROSITE" id="PS00293">
    <property type="entry name" value="PCNA_2"/>
    <property type="match status" value="1"/>
</dbReference>
<dbReference type="HAMAP" id="MF_00317">
    <property type="entry name" value="DNApol_clamp_arch"/>
    <property type="match status" value="1"/>
</dbReference>
<evidence type="ECO:0000256" key="8">
    <source>
        <dbReference type="ARBA" id="ARBA00023136"/>
    </source>
</evidence>
<dbReference type="CDD" id="cd00577">
    <property type="entry name" value="PCNA"/>
    <property type="match status" value="1"/>
</dbReference>
<dbReference type="HOGENOM" id="CLU_005766_0_0_1"/>
<dbReference type="FunFam" id="3.70.10.10:FF:000001">
    <property type="entry name" value="Proliferating cell nuclear antigen"/>
    <property type="match status" value="1"/>
</dbReference>
<evidence type="ECO:0000256" key="10">
    <source>
        <dbReference type="ARBA" id="ARBA00054163"/>
    </source>
</evidence>
<dbReference type="VEuPathDB" id="FungiDB:I7I53_05257"/>
<name>F0UHS4_AJEC8</name>
<dbReference type="Pfam" id="PF00705">
    <property type="entry name" value="PCNA_N"/>
    <property type="match status" value="1"/>
</dbReference>
<accession>F0UHS4</accession>
<dbReference type="GO" id="GO:0012505">
    <property type="term" value="C:endomembrane system"/>
    <property type="evidence" value="ECO:0007669"/>
    <property type="project" value="UniProtKB-SubCell"/>
</dbReference>
<dbReference type="OMA" id="MRANMET"/>
<keyword evidence="6 14" id="KW-1133">Transmembrane helix</keyword>
<dbReference type="PANTHER" id="PTHR11352:SF0">
    <property type="entry name" value="PROLIFERATING CELL NUCLEAR ANTIGEN"/>
    <property type="match status" value="1"/>
</dbReference>
<dbReference type="EMBL" id="DS990639">
    <property type="protein sequence ID" value="EGC46283.1"/>
    <property type="molecule type" value="Genomic_DNA"/>
</dbReference>
<evidence type="ECO:0000313" key="19">
    <source>
        <dbReference type="Proteomes" id="UP000008142"/>
    </source>
</evidence>
<keyword evidence="4 14" id="KW-0812">Transmembrane</keyword>
<dbReference type="PRINTS" id="PR00339">
    <property type="entry name" value="PCNACYCLIN"/>
</dbReference>
<dbReference type="GO" id="GO:0006272">
    <property type="term" value="P:leading strand elongation"/>
    <property type="evidence" value="ECO:0007669"/>
    <property type="project" value="TreeGrafter"/>
</dbReference>
<dbReference type="PANTHER" id="PTHR11352">
    <property type="entry name" value="PROLIFERATING CELL NUCLEAR ANTIGEN"/>
    <property type="match status" value="1"/>
</dbReference>
<dbReference type="FunFam" id="3.10.150.10:FF:000006">
    <property type="entry name" value="Proliferating cell nuclear antigen"/>
    <property type="match status" value="1"/>
</dbReference>
<dbReference type="InterPro" id="IPR022648">
    <property type="entry name" value="Pr_cel_nuc_antig_N"/>
</dbReference>
<evidence type="ECO:0000259" key="16">
    <source>
        <dbReference type="Pfam" id="PF02747"/>
    </source>
</evidence>
<proteinExistence type="inferred from homology"/>
<dbReference type="GO" id="GO:0006275">
    <property type="term" value="P:regulation of DNA replication"/>
    <property type="evidence" value="ECO:0007669"/>
    <property type="project" value="InterPro"/>
</dbReference>
<dbReference type="InterPro" id="IPR046938">
    <property type="entry name" value="DNA_clamp_sf"/>
</dbReference>
<evidence type="ECO:0000256" key="14">
    <source>
        <dbReference type="SAM" id="Phobius"/>
    </source>
</evidence>
<evidence type="ECO:0000256" key="2">
    <source>
        <dbReference type="ARBA" id="ARBA00004308"/>
    </source>
</evidence>
<feature type="domain" description="Myosin-binding" evidence="17">
    <location>
        <begin position="151"/>
        <end position="428"/>
    </location>
</feature>
<dbReference type="GO" id="GO:0070987">
    <property type="term" value="P:error-free translesion synthesis"/>
    <property type="evidence" value="ECO:0007669"/>
    <property type="project" value="UniProtKB-ARBA"/>
</dbReference>
<evidence type="ECO:0000259" key="15">
    <source>
        <dbReference type="Pfam" id="PF00705"/>
    </source>
</evidence>
<dbReference type="GO" id="GO:0006273">
    <property type="term" value="P:lagging strand elongation"/>
    <property type="evidence" value="ECO:0007669"/>
    <property type="project" value="UniProtKB-ARBA"/>
</dbReference>
<dbReference type="Gene3D" id="3.10.150.10">
    <property type="entry name" value="DNA Polymerase III, subunit A, domain 2"/>
    <property type="match status" value="2"/>
</dbReference>
<keyword evidence="8 14" id="KW-0472">Membrane</keyword>
<dbReference type="InterPro" id="IPR022659">
    <property type="entry name" value="Pr_cel_nuc_antig_CS"/>
</dbReference>
<sequence length="914" mass="101906">MFFRHGSAGEGVAEQDWAPQQDDHHPTLTPLDSSTVNFAPRGPPTFQDRIRNKLPAPLQLKPMGRQETVNKIHNICKVAVSTKIGKSENERFLEQFGYTIVASQLLNEQSAPSYSTVTGLLSNTAHNADLSGTRAASFGIRGAIFTAGASFSVVWILHWARSRQGSGWDFRRICILITLLLAVATAFYAFAKRQWLKYLRRQAVDIASVLVANAQSFDSAASASVVLIQEVELVSRGYRISTPMPPITRLEEQTQIRRCLRLRRILSECLTEMLERYLEAKRHLQLLTDTANLEKYFDIYDFSLEELDEPKPSADNALEDKTSLRSLRHLFSRAYAARKATLCCLLALPADGGEVDIGNWSTAIEEMQRLAATNGTCVQKLAAILNEQDHIIIPPSPQSKLSPNKDRHRAQLRRLNSLSQGIRGLHAKMQLIREESDASLERATDDADFGTTLTTLYQSIGADLRGILQEWEAGKSSLLATLENPDRLSRPTSLLRSPASPTFSLGGATAVEGGPAEALRALNGEDQHLTAPDNNMDEHEVFEAIALPRKRNSMTRDERIARMKEERARQAVAREKSDANTHMLRELETVIKLREFSGWTKGNTLTRNWRNYVMLNPRDACLHATDTSRFLQLKPTLTFLKAARHSLRPIHTHLYQLLEARLEQASLLKKVVDAIKDLVQDCNFDCNDSGIALQAMDNSHVALVSMILKAEGFSPYRCDRNVALGINLVSLTKVLRAAQNEDILTLKAEDSPDVINLVFESAETDRLSEYDIKLMDIDQEHLAIPETEYAATVEMPSTEFRRICTDLGNLSESVMIEANKDGVKFSCQGEIGNGAITLRQHTNVDKPDQNVSIDLSEPVALTFSLKYLNNFCKATGLSTSVRLCLSQEVPLLVEYGLGSGHLRFFLAPKIGDEE</sequence>
<evidence type="ECO:0000256" key="5">
    <source>
        <dbReference type="ARBA" id="ARBA00022705"/>
    </source>
</evidence>
<evidence type="ECO:0000256" key="7">
    <source>
        <dbReference type="ARBA" id="ARBA00023125"/>
    </source>
</evidence>
<dbReference type="InterPro" id="IPR026859">
    <property type="entry name" value="Myosin-bd"/>
</dbReference>
<evidence type="ECO:0000259" key="17">
    <source>
        <dbReference type="Pfam" id="PF12632"/>
    </source>
</evidence>